<dbReference type="AlphaFoldDB" id="A0A238C0Y7"/>
<proteinExistence type="predicted"/>
<dbReference type="Proteomes" id="UP000242913">
    <property type="component" value="Unassembled WGS sequence"/>
</dbReference>
<dbReference type="EMBL" id="KZ269982">
    <property type="protein sequence ID" value="OZC11123.1"/>
    <property type="molecule type" value="Genomic_DNA"/>
</dbReference>
<keyword evidence="2" id="KW-1185">Reference proteome</keyword>
<evidence type="ECO:0000313" key="2">
    <source>
        <dbReference type="Proteomes" id="UP000242913"/>
    </source>
</evidence>
<dbReference type="OrthoDB" id="5874211at2759"/>
<organism evidence="1 2">
    <name type="scientific">Onchocerca flexuosa</name>
    <dbReference type="NCBI Taxonomy" id="387005"/>
    <lineage>
        <taxon>Eukaryota</taxon>
        <taxon>Metazoa</taxon>
        <taxon>Ecdysozoa</taxon>
        <taxon>Nematoda</taxon>
        <taxon>Chromadorea</taxon>
        <taxon>Rhabditida</taxon>
        <taxon>Spirurina</taxon>
        <taxon>Spiruromorpha</taxon>
        <taxon>Filarioidea</taxon>
        <taxon>Onchocercidae</taxon>
        <taxon>Onchocerca</taxon>
    </lineage>
</organism>
<sequence>MKKLKRRINAVLRGSDISSTSPIRNWRLSDSMSELAERLAADGVIIEECDIPPGIIPKVPFSAFYLKQNHLPVPVSRHFRTDYSTNLKEYSPTHHHYSLFSRQSCKTSRNEISRTLTPSWCSVLHVNA</sequence>
<evidence type="ECO:0000313" key="1">
    <source>
        <dbReference type="EMBL" id="OZC11123.1"/>
    </source>
</evidence>
<protein>
    <submittedName>
        <fullName evidence="1">Uncharacterized protein</fullName>
    </submittedName>
</protein>
<gene>
    <name evidence="1" type="ORF">X798_01949</name>
</gene>
<reference evidence="1 2" key="1">
    <citation type="submission" date="2015-12" db="EMBL/GenBank/DDBJ databases">
        <title>Draft genome of the nematode, Onchocerca flexuosa.</title>
        <authorList>
            <person name="Mitreva M."/>
        </authorList>
    </citation>
    <scope>NUCLEOTIDE SEQUENCE [LARGE SCALE GENOMIC DNA]</scope>
    <source>
        <strain evidence="1">Red Deer</strain>
    </source>
</reference>
<accession>A0A238C0Y7</accession>
<name>A0A238C0Y7_9BILA</name>